<sequence length="342" mass="40017">MLESNKIVNLSETQKQIYLNLKKDLIFDIDEIIIQYSSDTNTISIPSKELPDKIKDNIVNDYNGNIENYIKFLELNIEEYLKGSKPNIRPTRFEMITQLPEDYIYPIRKCNKLNVEIGIKKKGIGLFMCKELNFEVECNKCRRTQQAKTHCKFCKIDFGITYSPTINPNFLGYLELNNCRLLCFNYNNYQFNCDSCNTNYESKGVSSINFKCYMCHQELYFSIVKLRIKDEKKKDVKIALHIGTSLPDKGACKHYKKSYRWFRFPCCNSLYPCDICHDENNSHVAELANKMICGLCSREQTVNKECQCGMSVKKFTSHWEGGKGTRNKTIMSKKDRKKYKNK</sequence>
<keyword evidence="3" id="KW-0862">Zinc</keyword>
<keyword evidence="7" id="KW-1185">Reference proteome</keyword>
<dbReference type="Pfam" id="PF05495">
    <property type="entry name" value="zf-CHY"/>
    <property type="match status" value="1"/>
</dbReference>
<evidence type="ECO:0000256" key="2">
    <source>
        <dbReference type="ARBA" id="ARBA00022771"/>
    </source>
</evidence>
<gene>
    <name evidence="6" type="ORF">TCON_2102</name>
</gene>
<evidence type="ECO:0000313" key="7">
    <source>
        <dbReference type="Proteomes" id="UP001516464"/>
    </source>
</evidence>
<reference evidence="6 7" key="1">
    <citation type="submission" date="2019-01" db="EMBL/GenBank/DDBJ databases">
        <title>Genomes sequencing and comparative genomics of infectious freshwater microsporidia, Cucumispora dikerogammari and Thelohania contejeani.</title>
        <authorList>
            <person name="Cormier A."/>
            <person name="Giraud I."/>
            <person name="Wattier R."/>
            <person name="Teixeira M."/>
            <person name="Grandjean F."/>
            <person name="Rigaud T."/>
            <person name="Cordaux R."/>
        </authorList>
    </citation>
    <scope>NUCLEOTIDE SEQUENCE [LARGE SCALE GENOMIC DNA]</scope>
    <source>
        <strain evidence="6">T1</strain>
        <tissue evidence="6">Spores</tissue>
    </source>
</reference>
<dbReference type="InterPro" id="IPR037274">
    <property type="entry name" value="Znf_CHY_sf"/>
</dbReference>
<evidence type="ECO:0000256" key="4">
    <source>
        <dbReference type="PROSITE-ProRule" id="PRU00601"/>
    </source>
</evidence>
<name>A0ABQ7HWY7_9MICR</name>
<comment type="caution">
    <text evidence="6">The sequence shown here is derived from an EMBL/GenBank/DDBJ whole genome shotgun (WGS) entry which is preliminary data.</text>
</comment>
<dbReference type="SUPFAM" id="SSF161219">
    <property type="entry name" value="CHY zinc finger-like"/>
    <property type="match status" value="1"/>
</dbReference>
<evidence type="ECO:0000256" key="3">
    <source>
        <dbReference type="ARBA" id="ARBA00022833"/>
    </source>
</evidence>
<proteinExistence type="predicted"/>
<dbReference type="InterPro" id="IPR008913">
    <property type="entry name" value="Znf_CHY"/>
</dbReference>
<keyword evidence="1" id="KW-0479">Metal-binding</keyword>
<organism evidence="6 7">
    <name type="scientific">Astathelohania contejeani</name>
    <dbReference type="NCBI Taxonomy" id="164912"/>
    <lineage>
        <taxon>Eukaryota</taxon>
        <taxon>Fungi</taxon>
        <taxon>Fungi incertae sedis</taxon>
        <taxon>Microsporidia</taxon>
        <taxon>Astathelohaniidae</taxon>
        <taxon>Astathelohania</taxon>
    </lineage>
</organism>
<accession>A0ABQ7HWY7</accession>
<feature type="domain" description="CHY-type" evidence="5">
    <location>
        <begin position="245"/>
        <end position="310"/>
    </location>
</feature>
<dbReference type="Proteomes" id="UP001516464">
    <property type="component" value="Unassembled WGS sequence"/>
</dbReference>
<dbReference type="PROSITE" id="PS51266">
    <property type="entry name" value="ZF_CHY"/>
    <property type="match status" value="1"/>
</dbReference>
<evidence type="ECO:0000256" key="1">
    <source>
        <dbReference type="ARBA" id="ARBA00022723"/>
    </source>
</evidence>
<evidence type="ECO:0000313" key="6">
    <source>
        <dbReference type="EMBL" id="KAF7682681.1"/>
    </source>
</evidence>
<evidence type="ECO:0000259" key="5">
    <source>
        <dbReference type="PROSITE" id="PS51266"/>
    </source>
</evidence>
<keyword evidence="2 4" id="KW-0863">Zinc-finger</keyword>
<dbReference type="EMBL" id="SBIQ01000202">
    <property type="protein sequence ID" value="KAF7682681.1"/>
    <property type="molecule type" value="Genomic_DNA"/>
</dbReference>
<protein>
    <recommendedName>
        <fullName evidence="5">CHY-type domain-containing protein</fullName>
    </recommendedName>
</protein>